<dbReference type="Pfam" id="PF00561">
    <property type="entry name" value="Abhydrolase_1"/>
    <property type="match status" value="1"/>
</dbReference>
<dbReference type="Proteomes" id="UP000187283">
    <property type="component" value="Unassembled WGS sequence"/>
</dbReference>
<accession>A0A1R1YEX3</accession>
<dbReference type="Gene3D" id="3.40.50.1820">
    <property type="entry name" value="alpha/beta hydrolase"/>
    <property type="match status" value="1"/>
</dbReference>
<dbReference type="STRING" id="133412.A0A1R1YEX3"/>
<feature type="compositionally biased region" description="Polar residues" evidence="2">
    <location>
        <begin position="1"/>
        <end position="10"/>
    </location>
</feature>
<dbReference type="GO" id="GO:0052689">
    <property type="term" value="F:carboxylic ester hydrolase activity"/>
    <property type="evidence" value="ECO:0007669"/>
    <property type="project" value="TreeGrafter"/>
</dbReference>
<dbReference type="SUPFAM" id="SSF53474">
    <property type="entry name" value="alpha/beta-Hydrolases"/>
    <property type="match status" value="1"/>
</dbReference>
<dbReference type="GO" id="GO:0005739">
    <property type="term" value="C:mitochondrion"/>
    <property type="evidence" value="ECO:0007669"/>
    <property type="project" value="TreeGrafter"/>
</dbReference>
<gene>
    <name evidence="4" type="ORF">AYI70_g898</name>
</gene>
<evidence type="ECO:0000256" key="2">
    <source>
        <dbReference type="SAM" id="MobiDB-lite"/>
    </source>
</evidence>
<dbReference type="GO" id="GO:0042171">
    <property type="term" value="F:lysophosphatidic acid acyltransferase activity"/>
    <property type="evidence" value="ECO:0007669"/>
    <property type="project" value="TreeGrafter"/>
</dbReference>
<keyword evidence="5" id="KW-1185">Reference proteome</keyword>
<dbReference type="GO" id="GO:0006654">
    <property type="term" value="P:phosphatidic acid biosynthetic process"/>
    <property type="evidence" value="ECO:0007669"/>
    <property type="project" value="TreeGrafter"/>
</dbReference>
<evidence type="ECO:0000259" key="3">
    <source>
        <dbReference type="Pfam" id="PF00561"/>
    </source>
</evidence>
<dbReference type="InterPro" id="IPR000073">
    <property type="entry name" value="AB_hydrolase_1"/>
</dbReference>
<dbReference type="InterPro" id="IPR029058">
    <property type="entry name" value="AB_hydrolase_fold"/>
</dbReference>
<reference evidence="4 5" key="1">
    <citation type="submission" date="2017-01" db="EMBL/GenBank/DDBJ databases">
        <authorList>
            <person name="Mah S.A."/>
            <person name="Swanson W.J."/>
            <person name="Moy G.W."/>
            <person name="Vacquier V.D."/>
        </authorList>
    </citation>
    <scope>NUCLEOTIDE SEQUENCE [LARGE SCALE GENOMIC DNA]</scope>
    <source>
        <strain evidence="4 5">GSMNP</strain>
    </source>
</reference>
<dbReference type="PANTHER" id="PTHR42886">
    <property type="entry name" value="RE40534P-RELATED"/>
    <property type="match status" value="1"/>
</dbReference>
<dbReference type="EMBL" id="LSSN01000171">
    <property type="protein sequence ID" value="OMJ25429.1"/>
    <property type="molecule type" value="Genomic_DNA"/>
</dbReference>
<evidence type="ECO:0000313" key="5">
    <source>
        <dbReference type="Proteomes" id="UP000187283"/>
    </source>
</evidence>
<dbReference type="OrthoDB" id="7457040at2759"/>
<organism evidence="4 5">
    <name type="scientific">Smittium culicis</name>
    <dbReference type="NCBI Taxonomy" id="133412"/>
    <lineage>
        <taxon>Eukaryota</taxon>
        <taxon>Fungi</taxon>
        <taxon>Fungi incertae sedis</taxon>
        <taxon>Zoopagomycota</taxon>
        <taxon>Kickxellomycotina</taxon>
        <taxon>Harpellomycetes</taxon>
        <taxon>Harpellales</taxon>
        <taxon>Legeriomycetaceae</taxon>
        <taxon>Smittium</taxon>
    </lineage>
</organism>
<protein>
    <submittedName>
        <fullName evidence="4">Putative cardiolipin-specific deacylase, mitochondrial</fullName>
    </submittedName>
</protein>
<sequence>MAILTSNMEQTPAIHSRNTSSNPSFLSRLYIPTNLETAFKAEQSILKVSNIDIISEDPQAQEFDGKSSVESRLFNSFIDNSNYIRTLHIRNNELPISTSDRNTLNSNESNTSEPNNLVITHGFGNGLGFYFKNYEDLSKTPGLDLYSIDWLGMGLSSRPDFKIDKSLPMEQQIKNSEEFFVESLEKWRKNMKIEKMNLLGHSFGGYMSSLYALKYPQHVNKLILESPVGVQETPRAAQEYIDTLKLPKYDKIEFEGETKFIGPDGKELSKREADIINRFSSAKFFTRFLFKVAVKQWNSISSPQRLLRGLGRFGPFFTNKYASRFTNLSEEEIKLLADYMYHVSAQKGSGEYSIGIILKPFAYARMPLINRLDDIKVPTYFIYGDRDWMDYDAGVELSKKIIPHSQVFKLDNAGHNMHLDNPEEFNRVVKDILLL</sequence>
<evidence type="ECO:0000313" key="4">
    <source>
        <dbReference type="EMBL" id="OMJ25429.1"/>
    </source>
</evidence>
<name>A0A1R1YEX3_9FUNG</name>
<feature type="region of interest" description="Disordered" evidence="2">
    <location>
        <begin position="1"/>
        <end position="21"/>
    </location>
</feature>
<proteinExistence type="inferred from homology"/>
<dbReference type="GO" id="GO:0055088">
    <property type="term" value="P:lipid homeostasis"/>
    <property type="evidence" value="ECO:0007669"/>
    <property type="project" value="TreeGrafter"/>
</dbReference>
<evidence type="ECO:0000256" key="1">
    <source>
        <dbReference type="ARBA" id="ARBA00038097"/>
    </source>
</evidence>
<comment type="caution">
    <text evidence="4">The sequence shown here is derived from an EMBL/GenBank/DDBJ whole genome shotgun (WGS) entry which is preliminary data.</text>
</comment>
<comment type="similarity">
    <text evidence="1">Belongs to the peptidase S33 family. ABHD4/ABHD5 subfamily.</text>
</comment>
<dbReference type="AlphaFoldDB" id="A0A1R1YEX3"/>
<feature type="domain" description="AB hydrolase-1" evidence="3">
    <location>
        <begin position="116"/>
        <end position="422"/>
    </location>
</feature>
<dbReference type="PANTHER" id="PTHR42886:SF29">
    <property type="entry name" value="PUMMELIG, ISOFORM A"/>
    <property type="match status" value="1"/>
</dbReference>